<dbReference type="Proteomes" id="UP000264589">
    <property type="component" value="Unassembled WGS sequence"/>
</dbReference>
<dbReference type="Gene3D" id="2.30.30.220">
    <property type="entry name" value="SspB-like"/>
    <property type="match status" value="1"/>
</dbReference>
<evidence type="ECO:0000256" key="1">
    <source>
        <dbReference type="SAM" id="MobiDB-lite"/>
    </source>
</evidence>
<dbReference type="AlphaFoldDB" id="A0A371RG58"/>
<reference evidence="2 3" key="1">
    <citation type="submission" date="2018-08" db="EMBL/GenBank/DDBJ databases">
        <title>Parvularcula sp. SM1705, isolated from surface water of the South Sea China.</title>
        <authorList>
            <person name="Sun L."/>
        </authorList>
    </citation>
    <scope>NUCLEOTIDE SEQUENCE [LARGE SCALE GENOMIC DNA]</scope>
    <source>
        <strain evidence="2 3">SM1705</strain>
    </source>
</reference>
<feature type="compositionally biased region" description="Acidic residues" evidence="1">
    <location>
        <begin position="151"/>
        <end position="161"/>
    </location>
</feature>
<name>A0A371RG58_9PROT</name>
<comment type="caution">
    <text evidence="2">The sequence shown here is derived from an EMBL/GenBank/DDBJ whole genome shotgun (WGS) entry which is preliminary data.</text>
</comment>
<evidence type="ECO:0008006" key="4">
    <source>
        <dbReference type="Google" id="ProtNLM"/>
    </source>
</evidence>
<feature type="region of interest" description="Disordered" evidence="1">
    <location>
        <begin position="125"/>
        <end position="179"/>
    </location>
</feature>
<evidence type="ECO:0000313" key="3">
    <source>
        <dbReference type="Proteomes" id="UP000264589"/>
    </source>
</evidence>
<gene>
    <name evidence="2" type="ORF">DX908_03560</name>
</gene>
<sequence>MSGDEVEFDYAYLAQHALRGVVRDVLSATAELGHPPGEHHFYIEFATTAPGVQIDSSLLAQYPERMTIVLQHQFEKLEVFQDRFAVTLHFNNVPDRLVIPFDAVTQFADPSVNFALQFPVDDSVHQTPPFPTSAGDVETLDAHRHKPAAQTDDDDGPDDDGPAPGGSADVVSIDRFRKK</sequence>
<evidence type="ECO:0000313" key="2">
    <source>
        <dbReference type="EMBL" id="RFB04443.1"/>
    </source>
</evidence>
<dbReference type="Pfam" id="PF04386">
    <property type="entry name" value="SspB"/>
    <property type="match status" value="1"/>
</dbReference>
<protein>
    <recommendedName>
        <fullName evidence="4">Stringent starvation protein B</fullName>
    </recommendedName>
</protein>
<accession>A0A371RG58</accession>
<proteinExistence type="predicted"/>
<dbReference type="OrthoDB" id="9800412at2"/>
<dbReference type="InParanoid" id="A0A371RG58"/>
<dbReference type="RefSeq" id="WP_116391076.1">
    <property type="nucleotide sequence ID" value="NZ_QUQO01000001.1"/>
</dbReference>
<organism evidence="2 3">
    <name type="scientific">Parvularcula marina</name>
    <dbReference type="NCBI Taxonomy" id="2292771"/>
    <lineage>
        <taxon>Bacteria</taxon>
        <taxon>Pseudomonadati</taxon>
        <taxon>Pseudomonadota</taxon>
        <taxon>Alphaproteobacteria</taxon>
        <taxon>Parvularculales</taxon>
        <taxon>Parvularculaceae</taxon>
        <taxon>Parvularcula</taxon>
    </lineage>
</organism>
<dbReference type="InterPro" id="IPR036760">
    <property type="entry name" value="SspB-like_sf"/>
</dbReference>
<keyword evidence="3" id="KW-1185">Reference proteome</keyword>
<dbReference type="InterPro" id="IPR007481">
    <property type="entry name" value="SspB"/>
</dbReference>
<dbReference type="SUPFAM" id="SSF101738">
    <property type="entry name" value="SspB-like"/>
    <property type="match status" value="1"/>
</dbReference>
<dbReference type="EMBL" id="QUQO01000001">
    <property type="protein sequence ID" value="RFB04443.1"/>
    <property type="molecule type" value="Genomic_DNA"/>
</dbReference>